<evidence type="ECO:0000256" key="2">
    <source>
        <dbReference type="SAM" id="SignalP"/>
    </source>
</evidence>
<accession>A0ABP9LM64</accession>
<dbReference type="EMBL" id="BAABKY010000004">
    <property type="protein sequence ID" value="GAA5080643.1"/>
    <property type="molecule type" value="Genomic_DNA"/>
</dbReference>
<comment type="caution">
    <text evidence="3">The sequence shown here is derived from an EMBL/GenBank/DDBJ whole genome shotgun (WGS) entry which is preliminary data.</text>
</comment>
<name>A0ABP9LM64_9GAMM</name>
<evidence type="ECO:0000256" key="1">
    <source>
        <dbReference type="SAM" id="MobiDB-lite"/>
    </source>
</evidence>
<dbReference type="Proteomes" id="UP001501083">
    <property type="component" value="Unassembled WGS sequence"/>
</dbReference>
<feature type="compositionally biased region" description="Basic and acidic residues" evidence="1">
    <location>
        <begin position="101"/>
        <end position="121"/>
    </location>
</feature>
<protein>
    <submittedName>
        <fullName evidence="3">Uncharacterized protein</fullName>
    </submittedName>
</protein>
<feature type="region of interest" description="Disordered" evidence="1">
    <location>
        <begin position="23"/>
        <end position="150"/>
    </location>
</feature>
<feature type="compositionally biased region" description="Basic and acidic residues" evidence="1">
    <location>
        <begin position="43"/>
        <end position="66"/>
    </location>
</feature>
<proteinExistence type="predicted"/>
<feature type="compositionally biased region" description="Basic and acidic residues" evidence="1">
    <location>
        <begin position="75"/>
        <end position="93"/>
    </location>
</feature>
<feature type="compositionally biased region" description="Low complexity" evidence="1">
    <location>
        <begin position="122"/>
        <end position="132"/>
    </location>
</feature>
<feature type="signal peptide" evidence="2">
    <location>
        <begin position="1"/>
        <end position="23"/>
    </location>
</feature>
<evidence type="ECO:0000313" key="4">
    <source>
        <dbReference type="Proteomes" id="UP001501083"/>
    </source>
</evidence>
<keyword evidence="4" id="KW-1185">Reference proteome</keyword>
<gene>
    <name evidence="3" type="ORF">GCM10025759_30130</name>
</gene>
<reference evidence="4" key="1">
    <citation type="journal article" date="2019" name="Int. J. Syst. Evol. Microbiol.">
        <title>The Global Catalogue of Microorganisms (GCM) 10K type strain sequencing project: providing services to taxonomists for standard genome sequencing and annotation.</title>
        <authorList>
            <consortium name="The Broad Institute Genomics Platform"/>
            <consortium name="The Broad Institute Genome Sequencing Center for Infectious Disease"/>
            <person name="Wu L."/>
            <person name="Ma J."/>
        </authorList>
    </citation>
    <scope>NUCLEOTIDE SEQUENCE [LARGE SCALE GENOMIC DNA]</scope>
    <source>
        <strain evidence="4">JCM 19212</strain>
    </source>
</reference>
<keyword evidence="2" id="KW-0732">Signal</keyword>
<dbReference type="RefSeq" id="WP_158982262.1">
    <property type="nucleotide sequence ID" value="NZ_BAABKY010000004.1"/>
</dbReference>
<evidence type="ECO:0000313" key="3">
    <source>
        <dbReference type="EMBL" id="GAA5080643.1"/>
    </source>
</evidence>
<feature type="compositionally biased region" description="Low complexity" evidence="1">
    <location>
        <begin position="141"/>
        <end position="150"/>
    </location>
</feature>
<organism evidence="3 4">
    <name type="scientific">Lysobacter panacisoli</name>
    <dbReference type="NCBI Taxonomy" id="1255263"/>
    <lineage>
        <taxon>Bacteria</taxon>
        <taxon>Pseudomonadati</taxon>
        <taxon>Pseudomonadota</taxon>
        <taxon>Gammaproteobacteria</taxon>
        <taxon>Lysobacterales</taxon>
        <taxon>Lysobacteraceae</taxon>
        <taxon>Lysobacter</taxon>
    </lineage>
</organism>
<feature type="compositionally biased region" description="Pro residues" evidence="1">
    <location>
        <begin position="27"/>
        <end position="38"/>
    </location>
</feature>
<feature type="chain" id="PRO_5045982581" evidence="2">
    <location>
        <begin position="24"/>
        <end position="150"/>
    </location>
</feature>
<sequence length="150" mass="16702">MRTSPIALLATLIALSMVVPVGAQQPPRMPTRVTPPPSQVGVDRSREAQSVDRLNRDLDAASRRVQGDTLQNQLKRGDDQMAVDRARIERERGSATPAEQTRLRQQLDARQSEHDGWRAGKEQQQQQLEVEGLPPPPPPNEVKALPIEPR</sequence>